<dbReference type="AlphaFoldDB" id="A0A399JJ38"/>
<reference evidence="1 2" key="1">
    <citation type="submission" date="2018-07" db="EMBL/GenBank/DDBJ databases">
        <title>Arthrobacter sp. nov., isolated from raw cow's milk with high bacterial count.</title>
        <authorList>
            <person name="Hahne J."/>
            <person name="Isele D."/>
            <person name="Lipski A."/>
        </authorList>
    </citation>
    <scope>NUCLEOTIDE SEQUENCE [LARGE SCALE GENOMIC DNA]</scope>
    <source>
        <strain evidence="1 2">JZ R-35</strain>
    </source>
</reference>
<proteinExistence type="predicted"/>
<gene>
    <name evidence="1" type="ORF">DWB68_06865</name>
</gene>
<evidence type="ECO:0000313" key="1">
    <source>
        <dbReference type="EMBL" id="RII42466.1"/>
    </source>
</evidence>
<keyword evidence="2" id="KW-1185">Reference proteome</keyword>
<evidence type="ECO:0000313" key="2">
    <source>
        <dbReference type="Proteomes" id="UP000265419"/>
    </source>
</evidence>
<comment type="caution">
    <text evidence="1">The sequence shown here is derived from an EMBL/GenBank/DDBJ whole genome shotgun (WGS) entry which is preliminary data.</text>
</comment>
<name>A0A399JJ38_9MICC</name>
<accession>A0A399JJ38</accession>
<organism evidence="1 2">
    <name type="scientific">Galactobacter valiniphilus</name>
    <dbReference type="NCBI Taxonomy" id="2676122"/>
    <lineage>
        <taxon>Bacteria</taxon>
        <taxon>Bacillati</taxon>
        <taxon>Actinomycetota</taxon>
        <taxon>Actinomycetes</taxon>
        <taxon>Micrococcales</taxon>
        <taxon>Micrococcaceae</taxon>
        <taxon>Galactobacter</taxon>
    </lineage>
</organism>
<sequence length="393" mass="42640">MTTTRTDAVTLDTLLADFPLPALEPGQTPTQVWGYFETVDDDGDATWHERASEGADPSTVYAEVSGYLAGLEAADVWFDDDELVGDPEDDDEADVPESPLDERFSSLSIGDFGDEELTGRFLLLVISTDADGEPARDVYSPELSDEEVLGLLRLAQLRLTEQLAWDVPSPQATALSEAPELVPLTSLFPGWEFETVDDVANVTAVWALIETIDDEGTVTWVQRESDGLALGELLSLIAVRVTGTEERLLADWGLSDLLAAEEEAGGADLSVVPGSLEDDSDDRDDAVLLADGAFADAEDTVEGSDEDELDDELDEFAPLDDRFEALQVAGLPAGAVARRALLLVLAEEDGASPRFALYGAAPEEELDYPYIDDIEELGLLRSQERRLRLDLAW</sequence>
<protein>
    <submittedName>
        <fullName evidence="1">Uncharacterized protein</fullName>
    </submittedName>
</protein>
<dbReference type="RefSeq" id="WP_119424408.1">
    <property type="nucleotide sequence ID" value="NZ_QQXK01000011.1"/>
</dbReference>
<dbReference type="Proteomes" id="UP000265419">
    <property type="component" value="Unassembled WGS sequence"/>
</dbReference>
<dbReference type="EMBL" id="QQXK01000011">
    <property type="protein sequence ID" value="RII42466.1"/>
    <property type="molecule type" value="Genomic_DNA"/>
</dbReference>